<proteinExistence type="inferred from homology"/>
<dbReference type="AlphaFoldDB" id="B7SME0"/>
<comment type="similarity">
    <text evidence="3 18">Belongs to the complex I subunit 2 family.</text>
</comment>
<organism evidence="20">
    <name type="scientific">Macroscytus gibbulus</name>
    <dbReference type="NCBI Taxonomy" id="1316955"/>
    <lineage>
        <taxon>Eukaryota</taxon>
        <taxon>Metazoa</taxon>
        <taxon>Ecdysozoa</taxon>
        <taxon>Arthropoda</taxon>
        <taxon>Hexapoda</taxon>
        <taxon>Insecta</taxon>
        <taxon>Pterygota</taxon>
        <taxon>Neoptera</taxon>
        <taxon>Paraneoptera</taxon>
        <taxon>Hemiptera</taxon>
        <taxon>Heteroptera</taxon>
        <taxon>Panheteroptera</taxon>
        <taxon>Pentatomomorpha</taxon>
        <taxon>Pentatomoidea</taxon>
        <taxon>Cydnidae</taxon>
        <taxon>Cydninae</taxon>
        <taxon>Macroscytus</taxon>
    </lineage>
</organism>
<feature type="transmembrane region" description="Helical" evidence="18">
    <location>
        <begin position="141"/>
        <end position="158"/>
    </location>
</feature>
<keyword evidence="12 18" id="KW-1133">Transmembrane helix</keyword>
<feature type="non-terminal residue" evidence="20">
    <location>
        <position position="1"/>
    </location>
</feature>
<evidence type="ECO:0000256" key="12">
    <source>
        <dbReference type="ARBA" id="ARBA00022989"/>
    </source>
</evidence>
<name>B7SME0_9HEMI</name>
<evidence type="ECO:0000256" key="2">
    <source>
        <dbReference type="ARBA" id="ARBA00004448"/>
    </source>
</evidence>
<dbReference type="RefSeq" id="YP_002735018.1">
    <property type="nucleotide sequence ID" value="NC_012457.1"/>
</dbReference>
<evidence type="ECO:0000256" key="13">
    <source>
        <dbReference type="ARBA" id="ARBA00023027"/>
    </source>
</evidence>
<evidence type="ECO:0000256" key="16">
    <source>
        <dbReference type="ARBA" id="ARBA00023136"/>
    </source>
</evidence>
<keyword evidence="15 18" id="KW-0496">Mitochondrion</keyword>
<keyword evidence="8 18" id="KW-0812">Transmembrane</keyword>
<dbReference type="PRINTS" id="PR01436">
    <property type="entry name" value="NADHDHGNASE2"/>
</dbReference>
<feature type="transmembrane region" description="Helical" evidence="18">
    <location>
        <begin position="85"/>
        <end position="105"/>
    </location>
</feature>
<evidence type="ECO:0000256" key="18">
    <source>
        <dbReference type="RuleBase" id="RU003403"/>
    </source>
</evidence>
<evidence type="ECO:0000256" key="10">
    <source>
        <dbReference type="ARBA" id="ARBA00022967"/>
    </source>
</evidence>
<dbReference type="GO" id="GO:0006120">
    <property type="term" value="P:mitochondrial electron transport, NADH to ubiquinone"/>
    <property type="evidence" value="ECO:0007669"/>
    <property type="project" value="InterPro"/>
</dbReference>
<evidence type="ECO:0000256" key="4">
    <source>
        <dbReference type="ARBA" id="ARBA00012944"/>
    </source>
</evidence>
<comment type="function">
    <text evidence="18">Core subunit of the mitochondrial membrane respiratory chain NADH dehydrogenase (Complex I) which catalyzes electron transfer from NADH through the respiratory chain, using ubiquinone as an electron acceptor. Essential for the catalytic activity and assembly of complex I.</text>
</comment>
<dbReference type="Pfam" id="PF00361">
    <property type="entry name" value="Proton_antipo_M"/>
    <property type="match status" value="1"/>
</dbReference>
<feature type="domain" description="NADH:quinone oxidoreductase/Mrp antiporter transmembrane" evidence="19">
    <location>
        <begin position="22"/>
        <end position="275"/>
    </location>
</feature>
<evidence type="ECO:0000256" key="1">
    <source>
        <dbReference type="ARBA" id="ARBA00003257"/>
    </source>
</evidence>
<keyword evidence="9 18" id="KW-0999">Mitochondrion inner membrane</keyword>
<dbReference type="GO" id="GO:0008137">
    <property type="term" value="F:NADH dehydrogenase (ubiquinone) activity"/>
    <property type="evidence" value="ECO:0007669"/>
    <property type="project" value="UniProtKB-EC"/>
</dbReference>
<keyword evidence="6" id="KW-0813">Transport</keyword>
<dbReference type="InterPro" id="IPR003917">
    <property type="entry name" value="NADH_UbQ_OxRdtase_chain2"/>
</dbReference>
<keyword evidence="14 18" id="KW-0830">Ubiquinone</keyword>
<evidence type="ECO:0000256" key="5">
    <source>
        <dbReference type="ARBA" id="ARBA00021008"/>
    </source>
</evidence>
<dbReference type="PANTHER" id="PTHR46552:SF1">
    <property type="entry name" value="NADH-UBIQUINONE OXIDOREDUCTASE CHAIN 2"/>
    <property type="match status" value="1"/>
</dbReference>
<evidence type="ECO:0000256" key="9">
    <source>
        <dbReference type="ARBA" id="ARBA00022792"/>
    </source>
</evidence>
<comment type="subcellular location">
    <subcellularLocation>
        <location evidence="2 18">Mitochondrion inner membrane</location>
        <topology evidence="2 18">Multi-pass membrane protein</topology>
    </subcellularLocation>
</comment>
<evidence type="ECO:0000256" key="3">
    <source>
        <dbReference type="ARBA" id="ARBA00007012"/>
    </source>
</evidence>
<dbReference type="PANTHER" id="PTHR46552">
    <property type="entry name" value="NADH-UBIQUINONE OXIDOREDUCTASE CHAIN 2"/>
    <property type="match status" value="1"/>
</dbReference>
<evidence type="ECO:0000256" key="17">
    <source>
        <dbReference type="ARBA" id="ARBA00049551"/>
    </source>
</evidence>
<dbReference type="InterPro" id="IPR050175">
    <property type="entry name" value="Complex_I_Subunit_2"/>
</dbReference>
<accession>B7SME0</accession>
<keyword evidence="11 18" id="KW-0249">Electron transport</keyword>
<evidence type="ECO:0000256" key="6">
    <source>
        <dbReference type="ARBA" id="ARBA00022448"/>
    </source>
</evidence>
<comment type="function">
    <text evidence="1">Core subunit of the mitochondrial membrane respiratory chain NADH dehydrogenase (Complex I) that is believed to belong to the minimal assembly required for catalysis. Complex I functions in the transfer of electrons from NADH to the respiratory chain. The immediate electron acceptor for the enzyme is believed to be ubiquinone.</text>
</comment>
<evidence type="ECO:0000256" key="15">
    <source>
        <dbReference type="ARBA" id="ARBA00023128"/>
    </source>
</evidence>
<geneLocation type="mitochondrion" evidence="20"/>
<evidence type="ECO:0000256" key="14">
    <source>
        <dbReference type="ARBA" id="ARBA00023075"/>
    </source>
</evidence>
<dbReference type="InterPro" id="IPR001750">
    <property type="entry name" value="ND/Mrp_TM"/>
</dbReference>
<evidence type="ECO:0000256" key="7">
    <source>
        <dbReference type="ARBA" id="ARBA00022660"/>
    </source>
</evidence>
<evidence type="ECO:0000313" key="20">
    <source>
        <dbReference type="EMBL" id="ABZ02034.1"/>
    </source>
</evidence>
<evidence type="ECO:0000256" key="8">
    <source>
        <dbReference type="ARBA" id="ARBA00022692"/>
    </source>
</evidence>
<dbReference type="CTD" id="4536"/>
<keyword evidence="7 18" id="KW-0679">Respiratory chain</keyword>
<feature type="transmembrane region" description="Helical" evidence="18">
    <location>
        <begin position="260"/>
        <end position="280"/>
    </location>
</feature>
<protein>
    <recommendedName>
        <fullName evidence="5 18">NADH-ubiquinone oxidoreductase chain 2</fullName>
        <ecNumber evidence="4 18">7.1.1.2</ecNumber>
    </recommendedName>
</protein>
<keyword evidence="13 18" id="KW-0520">NAD</keyword>
<reference evidence="20" key="1">
    <citation type="journal article" date="2008" name="BMC Genomics">
        <title>Comparative and phylogenomic studies on the mitochondrial genomes of Pentatomomorpha (Insecta: Hemiptera: Heteroptera).</title>
        <authorList>
            <person name="Hua J."/>
            <person name="Li M."/>
            <person name="Dong P."/>
            <person name="Cui Y."/>
            <person name="Xie Q."/>
            <person name="Bu W."/>
        </authorList>
    </citation>
    <scope>NUCLEOTIDE SEQUENCE</scope>
</reference>
<evidence type="ECO:0000256" key="11">
    <source>
        <dbReference type="ARBA" id="ARBA00022982"/>
    </source>
</evidence>
<feature type="transmembrane region" description="Helical" evidence="18">
    <location>
        <begin position="188"/>
        <end position="207"/>
    </location>
</feature>
<dbReference type="GO" id="GO:0005743">
    <property type="term" value="C:mitochondrial inner membrane"/>
    <property type="evidence" value="ECO:0007669"/>
    <property type="project" value="UniProtKB-SubCell"/>
</dbReference>
<keyword evidence="16 18" id="KW-0472">Membrane</keyword>
<dbReference type="GeneID" id="31259759"/>
<feature type="transmembrane region" description="Helical" evidence="18">
    <location>
        <begin position="6"/>
        <end position="32"/>
    </location>
</feature>
<dbReference type="EMBL" id="EU427338">
    <property type="protein sequence ID" value="ABZ02034.1"/>
    <property type="molecule type" value="Genomic_DNA"/>
</dbReference>
<feature type="transmembrane region" description="Helical" evidence="18">
    <location>
        <begin position="53"/>
        <end position="73"/>
    </location>
</feature>
<sequence>SKKSNSMFILTMIMGTMITMSSNNWVSMWMGLELNMMSFIPLIKGKEKMTSEASMIYFLTQSISSMLLLFSMIGCAGGKEMQLFISLGCIMLLIKLGSAPFHMWFPEIMSKMKWNSCILLMTWQKLAPLMMINNMSSNMKIMNIAVIMSTIVGAIGGLNQTSLRKIMSYSSINHLGWMLSINKMQNNWMIYWVIYSVLNTTICLMFNNYNMYFINQINSLSMSSAEKITCSISMLSIGGLPPFTGFLPKWMVIQILINDNMYTLIMVMVMTSLITLFYYMRTMTSMMMMNSNTSMMTMKSNNNLNFLSLTINLSLPLIMVLNMK</sequence>
<evidence type="ECO:0000259" key="19">
    <source>
        <dbReference type="Pfam" id="PF00361"/>
    </source>
</evidence>
<dbReference type="EC" id="7.1.1.2" evidence="4 18"/>
<comment type="catalytic activity">
    <reaction evidence="17 18">
        <text>a ubiquinone + NADH + 5 H(+)(in) = a ubiquinol + NAD(+) + 4 H(+)(out)</text>
        <dbReference type="Rhea" id="RHEA:29091"/>
        <dbReference type="Rhea" id="RHEA-COMP:9565"/>
        <dbReference type="Rhea" id="RHEA-COMP:9566"/>
        <dbReference type="ChEBI" id="CHEBI:15378"/>
        <dbReference type="ChEBI" id="CHEBI:16389"/>
        <dbReference type="ChEBI" id="CHEBI:17976"/>
        <dbReference type="ChEBI" id="CHEBI:57540"/>
        <dbReference type="ChEBI" id="CHEBI:57945"/>
        <dbReference type="EC" id="7.1.1.2"/>
    </reaction>
</comment>
<gene>
    <name evidence="20" type="primary">ND2</name>
</gene>
<feature type="transmembrane region" description="Helical" evidence="18">
    <location>
        <begin position="301"/>
        <end position="321"/>
    </location>
</feature>
<keyword evidence="10 18" id="KW-1278">Translocase</keyword>